<dbReference type="Proteomes" id="UP000242687">
    <property type="component" value="Unassembled WGS sequence"/>
</dbReference>
<name>A0A2H9VW37_9SPHI</name>
<keyword evidence="1" id="KW-0812">Transmembrane</keyword>
<dbReference type="InterPro" id="IPR010699">
    <property type="entry name" value="DUF1275"/>
</dbReference>
<dbReference type="OrthoDB" id="5125627at2"/>
<proteinExistence type="predicted"/>
<keyword evidence="1" id="KW-0472">Membrane</keyword>
<keyword evidence="1" id="KW-1133">Transmembrane helix</keyword>
<evidence type="ECO:0000313" key="3">
    <source>
        <dbReference type="Proteomes" id="UP000242687"/>
    </source>
</evidence>
<feature type="transmembrane region" description="Helical" evidence="1">
    <location>
        <begin position="179"/>
        <end position="206"/>
    </location>
</feature>
<dbReference type="EMBL" id="PGFJ01000001">
    <property type="protein sequence ID" value="PJJ85030.1"/>
    <property type="molecule type" value="Genomic_DNA"/>
</dbReference>
<feature type="transmembrane region" description="Helical" evidence="1">
    <location>
        <begin position="57"/>
        <end position="77"/>
    </location>
</feature>
<organism evidence="2 3">
    <name type="scientific">Mucilaginibacter auburnensis</name>
    <dbReference type="NCBI Taxonomy" id="1457233"/>
    <lineage>
        <taxon>Bacteria</taxon>
        <taxon>Pseudomonadati</taxon>
        <taxon>Bacteroidota</taxon>
        <taxon>Sphingobacteriia</taxon>
        <taxon>Sphingobacteriales</taxon>
        <taxon>Sphingobacteriaceae</taxon>
        <taxon>Mucilaginibacter</taxon>
    </lineage>
</organism>
<evidence type="ECO:0000313" key="2">
    <source>
        <dbReference type="EMBL" id="PJJ85030.1"/>
    </source>
</evidence>
<keyword evidence="3" id="KW-1185">Reference proteome</keyword>
<feature type="transmembrane region" description="Helical" evidence="1">
    <location>
        <begin position="84"/>
        <end position="104"/>
    </location>
</feature>
<accession>A0A2H9VW37</accession>
<dbReference type="AlphaFoldDB" id="A0A2H9VW37"/>
<feature type="transmembrane region" description="Helical" evidence="1">
    <location>
        <begin position="110"/>
        <end position="128"/>
    </location>
</feature>
<dbReference type="PANTHER" id="PTHR37314:SF5">
    <property type="entry name" value="SLR0142 PROTEIN"/>
    <property type="match status" value="1"/>
</dbReference>
<comment type="caution">
    <text evidence="2">The sequence shown here is derived from an EMBL/GenBank/DDBJ whole genome shotgun (WGS) entry which is preliminary data.</text>
</comment>
<dbReference type="Pfam" id="PF06912">
    <property type="entry name" value="DUF1275"/>
    <property type="match status" value="1"/>
</dbReference>
<protein>
    <submittedName>
        <fullName evidence="2">Uncharacterized membrane protein YoaK (UPF0700 family)</fullName>
    </submittedName>
</protein>
<dbReference type="PANTHER" id="PTHR37314">
    <property type="entry name" value="SLR0142 PROTEIN"/>
    <property type="match status" value="1"/>
</dbReference>
<reference evidence="2 3" key="1">
    <citation type="submission" date="2017-11" db="EMBL/GenBank/DDBJ databases">
        <title>Genomic Encyclopedia of Archaeal and Bacterial Type Strains, Phase II (KMG-II): From Individual Species to Whole Genera.</title>
        <authorList>
            <person name="Goeker M."/>
        </authorList>
    </citation>
    <scope>NUCLEOTIDE SEQUENCE [LARGE SCALE GENOMIC DNA]</scope>
    <source>
        <strain evidence="2 3">DSM 28175</strain>
    </source>
</reference>
<gene>
    <name evidence="2" type="ORF">CLV57_2053</name>
</gene>
<evidence type="ECO:0000256" key="1">
    <source>
        <dbReference type="SAM" id="Phobius"/>
    </source>
</evidence>
<dbReference type="RefSeq" id="WP_100341185.1">
    <property type="nucleotide sequence ID" value="NZ_PGFJ01000001.1"/>
</dbReference>
<sequence>MEAEKVIKSTTLLLCFVAGFCDSVTFIAAGELFSAHVTGNFIVFAYDVVKHSDARGWQKLLSFPVFVSAAMLGGHIGKKFGNTYLLLILEGIFLLLSGFLSALLVPHSPASGWLTQLIAMLIVTAMAFQNTFGKLNPKATYGLTTVMTGNVTQAALDLMKIVSNEQEDRDIWYSFKRNCYLIIGFLTGCLGGAILAMQFGVIAVILPGSLVLFWLWRINPNVP</sequence>
<feature type="transmembrane region" description="Helical" evidence="1">
    <location>
        <begin position="12"/>
        <end position="37"/>
    </location>
</feature>